<protein>
    <submittedName>
        <fullName evidence="2">Uncharacterized protein</fullName>
    </submittedName>
</protein>
<keyword evidence="3" id="KW-1185">Reference proteome</keyword>
<comment type="caution">
    <text evidence="2">The sequence shown here is derived from an EMBL/GenBank/DDBJ whole genome shotgun (WGS) entry which is preliminary data.</text>
</comment>
<keyword evidence="1" id="KW-1133">Transmembrane helix</keyword>
<evidence type="ECO:0000313" key="3">
    <source>
        <dbReference type="Proteomes" id="UP001500503"/>
    </source>
</evidence>
<name>A0ABP8QLX6_9ACTN</name>
<proteinExistence type="predicted"/>
<sequence>MSYDPMEWTIRDPLEETVPDPVERRRRLSNGTRRAIEVAGVILLVPGFLTVQWIDTDHQSRGYQTRERVTVVRRGGTGTLGRVRLRLLGRDTTGSAKSTGAPAGSVHLKLIVDAQPLDAQGVKQLSAIAYTVRDRAGHVWAAGGETDPDREPTAGTVSQVSVGATVPANLVSSVVLEARPGGLQTRKPSEPTPVLRFAH</sequence>
<feature type="transmembrane region" description="Helical" evidence="1">
    <location>
        <begin position="35"/>
        <end position="54"/>
    </location>
</feature>
<gene>
    <name evidence="2" type="ORF">GCM10023191_061180</name>
</gene>
<organism evidence="2 3">
    <name type="scientific">Actinoallomurus oryzae</name>
    <dbReference type="NCBI Taxonomy" id="502180"/>
    <lineage>
        <taxon>Bacteria</taxon>
        <taxon>Bacillati</taxon>
        <taxon>Actinomycetota</taxon>
        <taxon>Actinomycetes</taxon>
        <taxon>Streptosporangiales</taxon>
        <taxon>Thermomonosporaceae</taxon>
        <taxon>Actinoallomurus</taxon>
    </lineage>
</organism>
<evidence type="ECO:0000256" key="1">
    <source>
        <dbReference type="SAM" id="Phobius"/>
    </source>
</evidence>
<reference evidence="3" key="1">
    <citation type="journal article" date="2019" name="Int. J. Syst. Evol. Microbiol.">
        <title>The Global Catalogue of Microorganisms (GCM) 10K type strain sequencing project: providing services to taxonomists for standard genome sequencing and annotation.</title>
        <authorList>
            <consortium name="The Broad Institute Genomics Platform"/>
            <consortium name="The Broad Institute Genome Sequencing Center for Infectious Disease"/>
            <person name="Wu L."/>
            <person name="Ma J."/>
        </authorList>
    </citation>
    <scope>NUCLEOTIDE SEQUENCE [LARGE SCALE GENOMIC DNA]</scope>
    <source>
        <strain evidence="3">JCM 17933</strain>
    </source>
</reference>
<dbReference type="RefSeq" id="WP_345469698.1">
    <property type="nucleotide sequence ID" value="NZ_BAABHF010000038.1"/>
</dbReference>
<keyword evidence="1" id="KW-0472">Membrane</keyword>
<keyword evidence="1" id="KW-0812">Transmembrane</keyword>
<dbReference type="Proteomes" id="UP001500503">
    <property type="component" value="Unassembled WGS sequence"/>
</dbReference>
<accession>A0ABP8QLX6</accession>
<evidence type="ECO:0000313" key="2">
    <source>
        <dbReference type="EMBL" id="GAA4505464.1"/>
    </source>
</evidence>
<dbReference type="EMBL" id="BAABHF010000038">
    <property type="protein sequence ID" value="GAA4505464.1"/>
    <property type="molecule type" value="Genomic_DNA"/>
</dbReference>